<dbReference type="Pfam" id="PF01553">
    <property type="entry name" value="Acyltransferase"/>
    <property type="match status" value="1"/>
</dbReference>
<dbReference type="CDD" id="cd07990">
    <property type="entry name" value="LPLAT_LCLAT1-like"/>
    <property type="match status" value="1"/>
</dbReference>
<gene>
    <name evidence="3" type="ORF">AV274_1162</name>
</gene>
<proteinExistence type="predicted"/>
<keyword evidence="1" id="KW-0812">Transmembrane</keyword>
<dbReference type="GO" id="GO:0005783">
    <property type="term" value="C:endoplasmic reticulum"/>
    <property type="evidence" value="ECO:0007669"/>
    <property type="project" value="TreeGrafter"/>
</dbReference>
<keyword evidence="1" id="KW-1133">Transmembrane helix</keyword>
<feature type="transmembrane region" description="Helical" evidence="1">
    <location>
        <begin position="12"/>
        <end position="37"/>
    </location>
</feature>
<dbReference type="PANTHER" id="PTHR10983">
    <property type="entry name" value="1-ACYLGLYCEROL-3-PHOSPHATE ACYLTRANSFERASE-RELATED"/>
    <property type="match status" value="1"/>
</dbReference>
<dbReference type="GO" id="GO:0016746">
    <property type="term" value="F:acyltransferase activity"/>
    <property type="evidence" value="ECO:0007669"/>
    <property type="project" value="UniProtKB-KW"/>
</dbReference>
<comment type="caution">
    <text evidence="3">The sequence shown here is derived from an EMBL/GenBank/DDBJ whole genome shotgun (WGS) entry which is preliminary data.</text>
</comment>
<sequence length="233" mass="27293">MNFGQKVRLVIVALWAVFTVTLQVIYFGILAVIGPIIGDRATRYIKSYLMGVYLRFLRFFITDFKVILTGDVDKLEQTKNNRCVYIQNHQTELDWLFCNYFLQMFDRESDFSAVMKGSIGSVPTFGYIVKDLGMCLLDRNWQSDQSHFKDFMTRFETHPRPICAFICPEGTTITAHTYKRSQEYAAKTNRPVFEHLLLPRSTGLTFMLLELRRWEKETGEKVYVYDTTMQFEG</sequence>
<keyword evidence="4" id="KW-1185">Reference proteome</keyword>
<evidence type="ECO:0000259" key="2">
    <source>
        <dbReference type="SMART" id="SM00563"/>
    </source>
</evidence>
<evidence type="ECO:0000313" key="4">
    <source>
        <dbReference type="Proteomes" id="UP000078348"/>
    </source>
</evidence>
<reference evidence="3 4" key="1">
    <citation type="submission" date="2016-05" db="EMBL/GenBank/DDBJ databases">
        <title>Nuclear genome of Blastocystis sp. subtype 1 NandII.</title>
        <authorList>
            <person name="Gentekaki E."/>
            <person name="Curtis B."/>
            <person name="Stairs C."/>
            <person name="Eme L."/>
            <person name="Herman E."/>
            <person name="Klimes V."/>
            <person name="Arias M.C."/>
            <person name="Elias M."/>
            <person name="Hilliou F."/>
            <person name="Klute M."/>
            <person name="Malik S.-B."/>
            <person name="Pightling A."/>
            <person name="Rachubinski R."/>
            <person name="Salas D."/>
            <person name="Schlacht A."/>
            <person name="Suga H."/>
            <person name="Archibald J."/>
            <person name="Ball S.G."/>
            <person name="Clark G."/>
            <person name="Dacks J."/>
            <person name="Van Der Giezen M."/>
            <person name="Tsaousis A."/>
            <person name="Roger A."/>
        </authorList>
    </citation>
    <scope>NUCLEOTIDE SEQUENCE [LARGE SCALE GENOMIC DNA]</scope>
    <source>
        <strain evidence="4">ATCC 50177 / NandII</strain>
    </source>
</reference>
<dbReference type="PANTHER" id="PTHR10983:SF16">
    <property type="entry name" value="LYSOCARDIOLIPIN ACYLTRANSFERASE 1"/>
    <property type="match status" value="1"/>
</dbReference>
<protein>
    <submittedName>
        <fullName evidence="3">Lysocardiolipin and lysophospholipid acyltransferase</fullName>
    </submittedName>
</protein>
<dbReference type="OrthoDB" id="189226at2759"/>
<dbReference type="SMART" id="SM00563">
    <property type="entry name" value="PlsC"/>
    <property type="match status" value="1"/>
</dbReference>
<keyword evidence="3" id="KW-0012">Acyltransferase</keyword>
<dbReference type="InterPro" id="IPR002123">
    <property type="entry name" value="Plipid/glycerol_acylTrfase"/>
</dbReference>
<keyword evidence="3" id="KW-0808">Transferase</keyword>
<evidence type="ECO:0000256" key="1">
    <source>
        <dbReference type="SAM" id="Phobius"/>
    </source>
</evidence>
<dbReference type="SUPFAM" id="SSF69593">
    <property type="entry name" value="Glycerol-3-phosphate (1)-acyltransferase"/>
    <property type="match status" value="1"/>
</dbReference>
<dbReference type="STRING" id="478820.A0A196SLI1"/>
<feature type="domain" description="Phospholipid/glycerol acyltransferase" evidence="2">
    <location>
        <begin position="83"/>
        <end position="205"/>
    </location>
</feature>
<dbReference type="EMBL" id="LXWW01000045">
    <property type="protein sequence ID" value="OAO17136.1"/>
    <property type="molecule type" value="Genomic_DNA"/>
</dbReference>
<evidence type="ECO:0000313" key="3">
    <source>
        <dbReference type="EMBL" id="OAO17136.1"/>
    </source>
</evidence>
<name>A0A196SLI1_BLAHN</name>
<dbReference type="AlphaFoldDB" id="A0A196SLI1"/>
<dbReference type="Proteomes" id="UP000078348">
    <property type="component" value="Unassembled WGS sequence"/>
</dbReference>
<organism evidence="3 4">
    <name type="scientific">Blastocystis sp. subtype 1 (strain ATCC 50177 / NandII)</name>
    <dbReference type="NCBI Taxonomy" id="478820"/>
    <lineage>
        <taxon>Eukaryota</taxon>
        <taxon>Sar</taxon>
        <taxon>Stramenopiles</taxon>
        <taxon>Bigyra</taxon>
        <taxon>Opalozoa</taxon>
        <taxon>Opalinata</taxon>
        <taxon>Blastocystidae</taxon>
        <taxon>Blastocystis</taxon>
    </lineage>
</organism>
<dbReference type="GO" id="GO:0036149">
    <property type="term" value="P:phosphatidylinositol acyl-chain remodeling"/>
    <property type="evidence" value="ECO:0007669"/>
    <property type="project" value="TreeGrafter"/>
</dbReference>
<accession>A0A196SLI1</accession>
<keyword evidence="1" id="KW-0472">Membrane</keyword>